<evidence type="ECO:0000256" key="3">
    <source>
        <dbReference type="ARBA" id="ARBA00022692"/>
    </source>
</evidence>
<dbReference type="GO" id="GO:0016020">
    <property type="term" value="C:membrane"/>
    <property type="evidence" value="ECO:0007669"/>
    <property type="project" value="UniProtKB-SubCell"/>
</dbReference>
<feature type="transmembrane region" description="Helical" evidence="6">
    <location>
        <begin position="250"/>
        <end position="269"/>
    </location>
</feature>
<evidence type="ECO:0000256" key="4">
    <source>
        <dbReference type="ARBA" id="ARBA00022989"/>
    </source>
</evidence>
<organism evidence="8 9">
    <name type="scientific">Martelella lutilitoris</name>
    <dbReference type="NCBI Taxonomy" id="2583532"/>
    <lineage>
        <taxon>Bacteria</taxon>
        <taxon>Pseudomonadati</taxon>
        <taxon>Pseudomonadota</taxon>
        <taxon>Alphaproteobacteria</taxon>
        <taxon>Hyphomicrobiales</taxon>
        <taxon>Aurantimonadaceae</taxon>
        <taxon>Martelella</taxon>
    </lineage>
</organism>
<dbReference type="PANTHER" id="PTHR22911:SF6">
    <property type="entry name" value="SOLUTE CARRIER FAMILY 35 MEMBER G1"/>
    <property type="match status" value="1"/>
</dbReference>
<feature type="domain" description="EamA" evidence="7">
    <location>
        <begin position="11"/>
        <end position="144"/>
    </location>
</feature>
<evidence type="ECO:0000313" key="9">
    <source>
        <dbReference type="Proteomes" id="UP000307874"/>
    </source>
</evidence>
<protein>
    <submittedName>
        <fullName evidence="8">DMT family transporter</fullName>
    </submittedName>
</protein>
<feature type="transmembrane region" description="Helical" evidence="6">
    <location>
        <begin position="103"/>
        <end position="121"/>
    </location>
</feature>
<dbReference type="SUPFAM" id="SSF103481">
    <property type="entry name" value="Multidrug resistance efflux transporter EmrE"/>
    <property type="match status" value="2"/>
</dbReference>
<dbReference type="RefSeq" id="WP_138749440.1">
    <property type="nucleotide sequence ID" value="NZ_VCLB01000008.1"/>
</dbReference>
<feature type="transmembrane region" description="Helical" evidence="6">
    <location>
        <begin position="42"/>
        <end position="60"/>
    </location>
</feature>
<comment type="subcellular location">
    <subcellularLocation>
        <location evidence="1">Membrane</location>
        <topology evidence="1">Multi-pass membrane protein</topology>
    </subcellularLocation>
</comment>
<feature type="domain" description="EamA" evidence="7">
    <location>
        <begin position="163"/>
        <end position="292"/>
    </location>
</feature>
<evidence type="ECO:0000256" key="1">
    <source>
        <dbReference type="ARBA" id="ARBA00004141"/>
    </source>
</evidence>
<reference evidence="8 9" key="1">
    <citation type="submission" date="2019-06" db="EMBL/GenBank/DDBJ databases">
        <title>Martelella lutilitoris sp. nov., isolated from a tidal mudflat.</title>
        <authorList>
            <person name="Kim Y.-J."/>
        </authorList>
    </citation>
    <scope>NUCLEOTIDE SEQUENCE [LARGE SCALE GENOMIC DNA]</scope>
    <source>
        <strain evidence="8 9">GH2-6</strain>
    </source>
</reference>
<feature type="transmembrane region" description="Helical" evidence="6">
    <location>
        <begin position="128"/>
        <end position="146"/>
    </location>
</feature>
<proteinExistence type="inferred from homology"/>
<accession>A0A5C4JPG5</accession>
<keyword evidence="4 6" id="KW-1133">Transmembrane helix</keyword>
<name>A0A5C4JPG5_9HYPH</name>
<dbReference type="EMBL" id="VCLB01000008">
    <property type="protein sequence ID" value="TNB47004.1"/>
    <property type="molecule type" value="Genomic_DNA"/>
</dbReference>
<comment type="caution">
    <text evidence="8">The sequence shown here is derived from an EMBL/GenBank/DDBJ whole genome shotgun (WGS) entry which is preliminary data.</text>
</comment>
<keyword evidence="5 6" id="KW-0472">Membrane</keyword>
<evidence type="ECO:0000313" key="8">
    <source>
        <dbReference type="EMBL" id="TNB47004.1"/>
    </source>
</evidence>
<dbReference type="AlphaFoldDB" id="A0A5C4JPG5"/>
<keyword evidence="9" id="KW-1185">Reference proteome</keyword>
<feature type="transmembrane region" description="Helical" evidence="6">
    <location>
        <begin position="81"/>
        <end position="97"/>
    </location>
</feature>
<gene>
    <name evidence="8" type="ORF">FF124_15770</name>
</gene>
<feature type="transmembrane region" description="Helical" evidence="6">
    <location>
        <begin position="218"/>
        <end position="238"/>
    </location>
</feature>
<evidence type="ECO:0000259" key="7">
    <source>
        <dbReference type="Pfam" id="PF00892"/>
    </source>
</evidence>
<dbReference type="Proteomes" id="UP000307874">
    <property type="component" value="Unassembled WGS sequence"/>
</dbReference>
<sequence length="315" mass="34156">MPFETNANPLRGIILKLSSILAFLGMQTCIKLAGEGIAPGQVTFYRSLFGIVPIIVYLAWRHELKGAYKTKRPVGHFLRSLIGITSMGMGFYGLMHLPLPEVIALGYALPLLSVVFAALLLGEVVRIYRWSAVGVGLFGVMIISWPKLTLFRQGGIGSEEALAVVLVLAGAALGALAMIQVRRLLVTEKGPTIVLYFSTFAALLSLATLPFGWASLGFWPLVLLILSGLFGGVGQIMMTESYRFADASTIAPFDYSSIIFGILISLFVFGEIPTLNTIAGSVFVVGAGIFIIFREHRLGLERRKIRRVSSSQNPS</sequence>
<dbReference type="OrthoDB" id="8478503at2"/>
<evidence type="ECO:0000256" key="2">
    <source>
        <dbReference type="ARBA" id="ARBA00009853"/>
    </source>
</evidence>
<dbReference type="InterPro" id="IPR000620">
    <property type="entry name" value="EamA_dom"/>
</dbReference>
<feature type="transmembrane region" description="Helical" evidence="6">
    <location>
        <begin position="275"/>
        <end position="293"/>
    </location>
</feature>
<evidence type="ECO:0000256" key="5">
    <source>
        <dbReference type="ARBA" id="ARBA00023136"/>
    </source>
</evidence>
<dbReference type="PANTHER" id="PTHR22911">
    <property type="entry name" value="ACYL-MALONYL CONDENSING ENZYME-RELATED"/>
    <property type="match status" value="1"/>
</dbReference>
<keyword evidence="3 6" id="KW-0812">Transmembrane</keyword>
<dbReference type="InterPro" id="IPR037185">
    <property type="entry name" value="EmrE-like"/>
</dbReference>
<feature type="transmembrane region" description="Helical" evidence="6">
    <location>
        <begin position="193"/>
        <end position="212"/>
    </location>
</feature>
<dbReference type="Pfam" id="PF00892">
    <property type="entry name" value="EamA"/>
    <property type="match status" value="2"/>
</dbReference>
<evidence type="ECO:0000256" key="6">
    <source>
        <dbReference type="SAM" id="Phobius"/>
    </source>
</evidence>
<comment type="similarity">
    <text evidence="2">Belongs to the drug/metabolite transporter (DMT) superfamily. 10 TMS drug/metabolite exporter (DME) (TC 2.A.7.3) family.</text>
</comment>
<feature type="transmembrane region" description="Helical" evidence="6">
    <location>
        <begin position="161"/>
        <end position="181"/>
    </location>
</feature>